<feature type="compositionally biased region" description="Acidic residues" evidence="14">
    <location>
        <begin position="800"/>
        <end position="813"/>
    </location>
</feature>
<feature type="compositionally biased region" description="Basic and acidic residues" evidence="14">
    <location>
        <begin position="616"/>
        <end position="625"/>
    </location>
</feature>
<feature type="region of interest" description="Disordered" evidence="14">
    <location>
        <begin position="319"/>
        <end position="745"/>
    </location>
</feature>
<keyword evidence="6" id="KW-0320">Glycogen biosynthesis</keyword>
<accession>A0A5C3LX34</accession>
<evidence type="ECO:0000256" key="2">
    <source>
        <dbReference type="ARBA" id="ARBA00004496"/>
    </source>
</evidence>
<feature type="compositionally biased region" description="Low complexity" evidence="14">
    <location>
        <begin position="597"/>
        <end position="607"/>
    </location>
</feature>
<feature type="compositionally biased region" description="Basic residues" evidence="14">
    <location>
        <begin position="518"/>
        <end position="533"/>
    </location>
</feature>
<dbReference type="STRING" id="68775.A0A5C3LX34"/>
<dbReference type="GO" id="GO:0005737">
    <property type="term" value="C:cytoplasm"/>
    <property type="evidence" value="ECO:0007669"/>
    <property type="project" value="UniProtKB-SubCell"/>
</dbReference>
<evidence type="ECO:0000256" key="9">
    <source>
        <dbReference type="ARBA" id="ARBA00038162"/>
    </source>
</evidence>
<keyword evidence="5" id="KW-0479">Metal-binding</keyword>
<evidence type="ECO:0000256" key="12">
    <source>
        <dbReference type="ARBA" id="ARBA00052293"/>
    </source>
</evidence>
<evidence type="ECO:0000256" key="5">
    <source>
        <dbReference type="ARBA" id="ARBA00022723"/>
    </source>
</evidence>
<keyword evidence="8" id="KW-0464">Manganese</keyword>
<dbReference type="GO" id="GO:0005978">
    <property type="term" value="P:glycogen biosynthetic process"/>
    <property type="evidence" value="ECO:0007669"/>
    <property type="project" value="UniProtKB-KW"/>
</dbReference>
<feature type="compositionally biased region" description="Polar residues" evidence="14">
    <location>
        <begin position="902"/>
        <end position="915"/>
    </location>
</feature>
<comment type="subcellular location">
    <subcellularLocation>
        <location evidence="2">Cytoplasm</location>
    </subcellularLocation>
</comment>
<dbReference type="Pfam" id="PF01501">
    <property type="entry name" value="Glyco_transf_8"/>
    <property type="match status" value="1"/>
</dbReference>
<evidence type="ECO:0000256" key="7">
    <source>
        <dbReference type="ARBA" id="ARBA00023180"/>
    </source>
</evidence>
<dbReference type="InterPro" id="IPR050587">
    <property type="entry name" value="GNT1/Glycosyltrans_8"/>
</dbReference>
<dbReference type="EMBL" id="ML213611">
    <property type="protein sequence ID" value="TFK36953.1"/>
    <property type="molecule type" value="Genomic_DNA"/>
</dbReference>
<reference evidence="15 16" key="1">
    <citation type="journal article" date="2019" name="Nat. Ecol. Evol.">
        <title>Megaphylogeny resolves global patterns of mushroom evolution.</title>
        <authorList>
            <person name="Varga T."/>
            <person name="Krizsan K."/>
            <person name="Foldi C."/>
            <person name="Dima B."/>
            <person name="Sanchez-Garcia M."/>
            <person name="Sanchez-Ramirez S."/>
            <person name="Szollosi G.J."/>
            <person name="Szarkandi J.G."/>
            <person name="Papp V."/>
            <person name="Albert L."/>
            <person name="Andreopoulos W."/>
            <person name="Angelini C."/>
            <person name="Antonin V."/>
            <person name="Barry K.W."/>
            <person name="Bougher N.L."/>
            <person name="Buchanan P."/>
            <person name="Buyck B."/>
            <person name="Bense V."/>
            <person name="Catcheside P."/>
            <person name="Chovatia M."/>
            <person name="Cooper J."/>
            <person name="Damon W."/>
            <person name="Desjardin D."/>
            <person name="Finy P."/>
            <person name="Geml J."/>
            <person name="Haridas S."/>
            <person name="Hughes K."/>
            <person name="Justo A."/>
            <person name="Karasinski D."/>
            <person name="Kautmanova I."/>
            <person name="Kiss B."/>
            <person name="Kocsube S."/>
            <person name="Kotiranta H."/>
            <person name="LaButti K.M."/>
            <person name="Lechner B.E."/>
            <person name="Liimatainen K."/>
            <person name="Lipzen A."/>
            <person name="Lukacs Z."/>
            <person name="Mihaltcheva S."/>
            <person name="Morgado L.N."/>
            <person name="Niskanen T."/>
            <person name="Noordeloos M.E."/>
            <person name="Ohm R.A."/>
            <person name="Ortiz-Santana B."/>
            <person name="Ovrebo C."/>
            <person name="Racz N."/>
            <person name="Riley R."/>
            <person name="Savchenko A."/>
            <person name="Shiryaev A."/>
            <person name="Soop K."/>
            <person name="Spirin V."/>
            <person name="Szebenyi C."/>
            <person name="Tomsovsky M."/>
            <person name="Tulloss R.E."/>
            <person name="Uehling J."/>
            <person name="Grigoriev I.V."/>
            <person name="Vagvolgyi C."/>
            <person name="Papp T."/>
            <person name="Martin F.M."/>
            <person name="Miettinen O."/>
            <person name="Hibbett D.S."/>
            <person name="Nagy L.G."/>
        </authorList>
    </citation>
    <scope>NUCLEOTIDE SEQUENCE [LARGE SCALE GENOMIC DNA]</scope>
    <source>
        <strain evidence="15 16">CBS 166.37</strain>
    </source>
</reference>
<comment type="catalytic activity">
    <reaction evidence="12">
        <text>L-tyrosyl-[glycogenin] + UDP-alpha-D-glucose = alpha-D-glucosyl-L-tyrosyl-[glycogenin] + UDP + H(+)</text>
        <dbReference type="Rhea" id="RHEA:23360"/>
        <dbReference type="Rhea" id="RHEA-COMP:14604"/>
        <dbReference type="Rhea" id="RHEA-COMP:14605"/>
        <dbReference type="ChEBI" id="CHEBI:15378"/>
        <dbReference type="ChEBI" id="CHEBI:46858"/>
        <dbReference type="ChEBI" id="CHEBI:58223"/>
        <dbReference type="ChEBI" id="CHEBI:58885"/>
        <dbReference type="ChEBI" id="CHEBI:140573"/>
        <dbReference type="EC" id="2.4.1.186"/>
    </reaction>
</comment>
<keyword evidence="7" id="KW-0325">Glycoprotein</keyword>
<dbReference type="SUPFAM" id="SSF53448">
    <property type="entry name" value="Nucleotide-diphospho-sugar transferases"/>
    <property type="match status" value="1"/>
</dbReference>
<feature type="compositionally biased region" description="Basic and acidic residues" evidence="14">
    <location>
        <begin position="324"/>
        <end position="334"/>
    </location>
</feature>
<proteinExistence type="inferred from homology"/>
<feature type="compositionally biased region" description="Polar residues" evidence="14">
    <location>
        <begin position="473"/>
        <end position="490"/>
    </location>
</feature>
<evidence type="ECO:0000256" key="3">
    <source>
        <dbReference type="ARBA" id="ARBA00022490"/>
    </source>
</evidence>
<feature type="compositionally biased region" description="Pro residues" evidence="14">
    <location>
        <begin position="405"/>
        <end position="416"/>
    </location>
</feature>
<comment type="similarity">
    <text evidence="9">Belongs to the glycosyltransferase 8 family. Glycogenin subfamily.</text>
</comment>
<organism evidence="15 16">
    <name type="scientific">Crucibulum laeve</name>
    <dbReference type="NCBI Taxonomy" id="68775"/>
    <lineage>
        <taxon>Eukaryota</taxon>
        <taxon>Fungi</taxon>
        <taxon>Dikarya</taxon>
        <taxon>Basidiomycota</taxon>
        <taxon>Agaricomycotina</taxon>
        <taxon>Agaricomycetes</taxon>
        <taxon>Agaricomycetidae</taxon>
        <taxon>Agaricales</taxon>
        <taxon>Agaricineae</taxon>
        <taxon>Nidulariaceae</taxon>
        <taxon>Crucibulum</taxon>
    </lineage>
</organism>
<evidence type="ECO:0000256" key="1">
    <source>
        <dbReference type="ARBA" id="ARBA00001936"/>
    </source>
</evidence>
<dbReference type="Proteomes" id="UP000308652">
    <property type="component" value="Unassembled WGS sequence"/>
</dbReference>
<feature type="compositionally biased region" description="Basic and acidic residues" evidence="14">
    <location>
        <begin position="507"/>
        <end position="517"/>
    </location>
</feature>
<comment type="catalytic activity">
    <reaction evidence="11">
        <text>[1,4-alpha-D-glucosyl](n)-L-tyrosyl-[glycogenin] + UDP-alpha-D-glucose = [1,4-alpha-D-glucosyl](n+1)-L-tyrosyl-[glycogenin] + UDP + H(+)</text>
        <dbReference type="Rhea" id="RHEA:56560"/>
        <dbReference type="Rhea" id="RHEA-COMP:14606"/>
        <dbReference type="Rhea" id="RHEA-COMP:14607"/>
        <dbReference type="ChEBI" id="CHEBI:15378"/>
        <dbReference type="ChEBI" id="CHEBI:58223"/>
        <dbReference type="ChEBI" id="CHEBI:58885"/>
        <dbReference type="ChEBI" id="CHEBI:140574"/>
        <dbReference type="EC" id="2.4.1.186"/>
    </reaction>
</comment>
<keyword evidence="16" id="KW-1185">Reference proteome</keyword>
<feature type="compositionally biased region" description="Basic residues" evidence="14">
    <location>
        <begin position="459"/>
        <end position="470"/>
    </location>
</feature>
<dbReference type="FunFam" id="3.90.550.10:FF:000092">
    <property type="entry name" value="Glycogenin 2"/>
    <property type="match status" value="1"/>
</dbReference>
<dbReference type="GO" id="GO:0008466">
    <property type="term" value="F:glycogenin glucosyltransferase activity"/>
    <property type="evidence" value="ECO:0007669"/>
    <property type="project" value="UniProtKB-EC"/>
</dbReference>
<dbReference type="GO" id="GO:0046872">
    <property type="term" value="F:metal ion binding"/>
    <property type="evidence" value="ECO:0007669"/>
    <property type="project" value="UniProtKB-KW"/>
</dbReference>
<evidence type="ECO:0000313" key="16">
    <source>
        <dbReference type="Proteomes" id="UP000308652"/>
    </source>
</evidence>
<dbReference type="InterPro" id="IPR029044">
    <property type="entry name" value="Nucleotide-diphossugar_trans"/>
</dbReference>
<evidence type="ECO:0000256" key="11">
    <source>
        <dbReference type="ARBA" id="ARBA00050886"/>
    </source>
</evidence>
<evidence type="ECO:0000256" key="6">
    <source>
        <dbReference type="ARBA" id="ARBA00023056"/>
    </source>
</evidence>
<evidence type="ECO:0000256" key="4">
    <source>
        <dbReference type="ARBA" id="ARBA00022679"/>
    </source>
</evidence>
<dbReference type="PANTHER" id="PTHR11183">
    <property type="entry name" value="GLYCOGENIN SUBFAMILY MEMBER"/>
    <property type="match status" value="1"/>
</dbReference>
<comment type="cofactor">
    <cofactor evidence="1">
        <name>Mn(2+)</name>
        <dbReference type="ChEBI" id="CHEBI:29035"/>
    </cofactor>
</comment>
<feature type="compositionally biased region" description="Pro residues" evidence="14">
    <location>
        <begin position="985"/>
        <end position="1013"/>
    </location>
</feature>
<dbReference type="CDD" id="cd02537">
    <property type="entry name" value="GT8_Glycogenin"/>
    <property type="match status" value="1"/>
</dbReference>
<evidence type="ECO:0000313" key="15">
    <source>
        <dbReference type="EMBL" id="TFK36953.1"/>
    </source>
</evidence>
<feature type="region of interest" description="Disordered" evidence="14">
    <location>
        <begin position="760"/>
        <end position="1077"/>
    </location>
</feature>
<feature type="compositionally biased region" description="Basic and acidic residues" evidence="14">
    <location>
        <begin position="341"/>
        <end position="357"/>
    </location>
</feature>
<dbReference type="AlphaFoldDB" id="A0A5C3LX34"/>
<evidence type="ECO:0000256" key="8">
    <source>
        <dbReference type="ARBA" id="ARBA00023211"/>
    </source>
</evidence>
<evidence type="ECO:0000256" key="13">
    <source>
        <dbReference type="ARBA" id="ARBA00057883"/>
    </source>
</evidence>
<feature type="compositionally biased region" description="Basic and acidic residues" evidence="14">
    <location>
        <begin position="779"/>
        <end position="799"/>
    </location>
</feature>
<name>A0A5C3LX34_9AGAR</name>
<comment type="function">
    <text evidence="13">Self-glucosylating initiator of glycogen synthesis. It catalyzes the formation of a short alpha (1,4)-glucosyl chain covalently attached via a glucose 1-O-tyrosyl linkage to internal tyrosine residues and these chains act as primers for the elongation reaction catalyzed by glycogen synthase.</text>
</comment>
<evidence type="ECO:0000256" key="14">
    <source>
        <dbReference type="SAM" id="MobiDB-lite"/>
    </source>
</evidence>
<dbReference type="Gene3D" id="3.90.550.10">
    <property type="entry name" value="Spore Coat Polysaccharide Biosynthesis Protein SpsA, Chain A"/>
    <property type="match status" value="1"/>
</dbReference>
<keyword evidence="4" id="KW-0808">Transferase</keyword>
<dbReference type="EC" id="2.4.1.186" evidence="10"/>
<gene>
    <name evidence="15" type="ORF">BDQ12DRAFT_686149</name>
</gene>
<dbReference type="InterPro" id="IPR002495">
    <property type="entry name" value="Glyco_trans_8"/>
</dbReference>
<keyword evidence="3" id="KW-0963">Cytoplasm</keyword>
<evidence type="ECO:0000256" key="10">
    <source>
        <dbReference type="ARBA" id="ARBA00038934"/>
    </source>
</evidence>
<protein>
    <recommendedName>
        <fullName evidence="10">glycogenin glucosyltransferase</fullName>
        <ecNumber evidence="10">2.4.1.186</ecNumber>
    </recommendedName>
</protein>
<feature type="compositionally biased region" description="Basic and acidic residues" evidence="14">
    <location>
        <begin position="366"/>
        <end position="380"/>
    </location>
</feature>
<sequence length="1110" mass="123796">MSSTYAFVTLVSSDSYLPGALALAAALNDVHPSPPVDPEVPFQTVCLVTPESVDVSTIKLLRRAFNVVIGVEILEHENERGLRLLGRPDLTTVLTKLHIFRLTQYSKVIFLDADVLPIRPLSHLFKLPYEFSAVPDVGWPDIFNSGVLVLTPGEDKFTQINDLLKTKGTWDGGDQGILNEWCGGDWNRLSFTYNTTPTAAYTYAPAYERYGSQISAIHFIGSNKPWKSISYRAPFTSRDPAKSDSVQQAYDYESLVDRWYSVYDKHYRSTTILPQSSFEVKRYSSAWNEAPSIQQQKDSSANNVLSLEDLRKLAIEGLNTSGKSSDDHPSEGEYRSLPLEGRVDLMRPQKEPPKNAEFEEEEAPQEVERRKGWGYDHEQEYSPSTPVPGDIMVPDPSLRWRTLPTPAPDDFPPSPRPGFISLPPTPTPNHDFYQESCGSESSDRDVGILDFAPAFSSRGHSHHDHHHSRRGSPQSHRGSPQNHRGSPQHNHGSQSGHGEHRHHRRSPTHEQGNDHDRHNHHHVHPRQERHHSHEYHEHAPQQAQDGHEHHYHQPQPQYQHDHHHHQQQQQHHEEPQRPSSPPMLVWNPAVEPPPTTTPAASAFPTDTYFPNIWDKAPSREHDQPHHRGPAHTESGGFFQPPPPSQIPAPLREQGHYRSVTGDNHESPPVPDPSKVKSVFPWEEKPRHLPGRVFPEADAPKPSLFLSPPNKDPPTPLDLPETPRPKSAPPARVLSPLHGLPGSLTYMNAWDTVPSIQKYASKLVRPTPPPPLLTPSFDSDGWRDARRKSWDERTEASSRDGDDEDNADDEDDDDFRPRSGNWDDDSDDEAAKKRSRRGSTASASYTTKAKKKEYRSRGVQTVRREKRHQGIQAAAEVPAPPRPEQKRKLSYSASKRHWPPLNHTLSPSSTATQEVSTGHDLPMSTAVPSPVSEVPGGHTSRTRNRLPPPSRPSVNHSPLRSPREFVVSPLNAPARPLPRTAAIPPKTAPPPRVSVPVAKPPTPTLKSSTPPPKSATPSPVTSQPPQKPSPTRASRPPSVITRQISNGSSLPSPVSSAGPLSPPDGQPISGQVKRGGRVWDPARGVDLFKRSSEEVLARFLKMGSWEDENGR</sequence>
<feature type="compositionally biased region" description="Low complexity" evidence="14">
    <location>
        <begin position="1044"/>
        <end position="1058"/>
    </location>
</feature>
<dbReference type="OrthoDB" id="2014201at2759"/>